<feature type="region of interest" description="Disordered" evidence="1">
    <location>
        <begin position="218"/>
        <end position="271"/>
    </location>
</feature>
<name>A0A9P7KGU0_9AGAR</name>
<comment type="caution">
    <text evidence="3">The sequence shown here is derived from an EMBL/GenBank/DDBJ whole genome shotgun (WGS) entry which is preliminary data.</text>
</comment>
<protein>
    <recommendedName>
        <fullName evidence="2">DUF7587 domain-containing protein</fullName>
    </recommendedName>
</protein>
<sequence length="271" mass="30159">MPVLNLLNPNGTFINPFQDRLDIGVCLRNTSGSADIFFHIQQPGGTQYDPATGFTAGDAKTDPGRLSQDKLRTAVEHHSEWYSRTHSPFISTFDNLDNVLRWADKMKSFREMRGITSGSLCLAEIRPGLLPWGTVWYTRFCDLIRDVGAKVQDVAKNKYEYVFAGNIPSEAISWYGPVDEYRGCLERTQQSALNLSELFKHLNIQGGANKVGTLLQGNGTLEQEPEVRNNELDGSGEEEEEEEEEEERSSEPPAGLQSAQMVLHGGTGLSF</sequence>
<keyword evidence="4" id="KW-1185">Reference proteome</keyword>
<evidence type="ECO:0000259" key="2">
    <source>
        <dbReference type="Pfam" id="PF24494"/>
    </source>
</evidence>
<dbReference type="AlphaFoldDB" id="A0A9P7KGU0"/>
<reference evidence="3" key="1">
    <citation type="submission" date="2021-02" db="EMBL/GenBank/DDBJ databases">
        <authorList>
            <person name="Nieuwenhuis M."/>
            <person name="Van De Peppel L.J.J."/>
        </authorList>
    </citation>
    <scope>NUCLEOTIDE SEQUENCE</scope>
    <source>
        <strain evidence="3">D49</strain>
    </source>
</reference>
<dbReference type="Pfam" id="PF24494">
    <property type="entry name" value="DUF7587"/>
    <property type="match status" value="1"/>
</dbReference>
<proteinExistence type="predicted"/>
<feature type="domain" description="DUF7587" evidence="2">
    <location>
        <begin position="53"/>
        <end position="172"/>
    </location>
</feature>
<reference evidence="3" key="2">
    <citation type="submission" date="2021-10" db="EMBL/GenBank/DDBJ databases">
        <title>Phylogenomics reveals ancestral predisposition of the termite-cultivated fungus Termitomyces towards a domesticated lifestyle.</title>
        <authorList>
            <person name="Auxier B."/>
            <person name="Grum-Grzhimaylo A."/>
            <person name="Cardenas M.E."/>
            <person name="Lodge J.D."/>
            <person name="Laessoe T."/>
            <person name="Pedersen O."/>
            <person name="Smith M.E."/>
            <person name="Kuyper T.W."/>
            <person name="Franco-Molano E.A."/>
            <person name="Baroni T.J."/>
            <person name="Aanen D.K."/>
        </authorList>
    </citation>
    <scope>NUCLEOTIDE SEQUENCE</scope>
    <source>
        <strain evidence="3">D49</strain>
    </source>
</reference>
<organism evidence="3 4">
    <name type="scientific">Sphagnurus paluster</name>
    <dbReference type="NCBI Taxonomy" id="117069"/>
    <lineage>
        <taxon>Eukaryota</taxon>
        <taxon>Fungi</taxon>
        <taxon>Dikarya</taxon>
        <taxon>Basidiomycota</taxon>
        <taxon>Agaricomycotina</taxon>
        <taxon>Agaricomycetes</taxon>
        <taxon>Agaricomycetidae</taxon>
        <taxon>Agaricales</taxon>
        <taxon>Tricholomatineae</taxon>
        <taxon>Lyophyllaceae</taxon>
        <taxon>Sphagnurus</taxon>
    </lineage>
</organism>
<dbReference type="EMBL" id="JABCKI010000645">
    <property type="protein sequence ID" value="KAG5649903.1"/>
    <property type="molecule type" value="Genomic_DNA"/>
</dbReference>
<accession>A0A9P7KGU0</accession>
<evidence type="ECO:0000256" key="1">
    <source>
        <dbReference type="SAM" id="MobiDB-lite"/>
    </source>
</evidence>
<gene>
    <name evidence="3" type="ORF">H0H81_001547</name>
</gene>
<dbReference type="InterPro" id="IPR056009">
    <property type="entry name" value="DUF7587"/>
</dbReference>
<evidence type="ECO:0000313" key="4">
    <source>
        <dbReference type="Proteomes" id="UP000717328"/>
    </source>
</evidence>
<dbReference type="Proteomes" id="UP000717328">
    <property type="component" value="Unassembled WGS sequence"/>
</dbReference>
<evidence type="ECO:0000313" key="3">
    <source>
        <dbReference type="EMBL" id="KAG5649903.1"/>
    </source>
</evidence>
<feature type="compositionally biased region" description="Acidic residues" evidence="1">
    <location>
        <begin position="234"/>
        <end position="248"/>
    </location>
</feature>